<proteinExistence type="predicted"/>
<dbReference type="InParanoid" id="F8QCF7"/>
<dbReference type="HOGENOM" id="CLU_1907952_0_0_1"/>
<protein>
    <submittedName>
        <fullName evidence="1">Uncharacterized protein</fullName>
    </submittedName>
</protein>
<dbReference type="AlphaFoldDB" id="F8QCF7"/>
<dbReference type="EMBL" id="GL945490">
    <property type="protein sequence ID" value="EGN93822.1"/>
    <property type="molecule type" value="Genomic_DNA"/>
</dbReference>
<accession>F8QCF7</accession>
<sequence>MPLADEMKSARNGITLPSPLPSILLTNYLFHLACLLKKASIPFIEAQFEILAENGRYWKSTTGRVRAFAEFRTSRSTTPPPLNAHIRTYRPPQAIKRATSISTSGRVVFLAHGNVSGSCSILFTNAVTSRSAY</sequence>
<keyword evidence="2" id="KW-1185">Reference proteome</keyword>
<evidence type="ECO:0000313" key="1">
    <source>
        <dbReference type="EMBL" id="EGN93822.1"/>
    </source>
</evidence>
<gene>
    <name evidence="1" type="ORF">SERLA73DRAFT_78199</name>
</gene>
<reference evidence="2" key="1">
    <citation type="journal article" date="2011" name="Science">
        <title>The plant cell wall-decomposing machinery underlies the functional diversity of forest fungi.</title>
        <authorList>
            <person name="Eastwood D.C."/>
            <person name="Floudas D."/>
            <person name="Binder M."/>
            <person name="Majcherczyk A."/>
            <person name="Schneider P."/>
            <person name="Aerts A."/>
            <person name="Asiegbu F.O."/>
            <person name="Baker S.E."/>
            <person name="Barry K."/>
            <person name="Bendiksby M."/>
            <person name="Blumentritt M."/>
            <person name="Coutinho P.M."/>
            <person name="Cullen D."/>
            <person name="de Vries R.P."/>
            <person name="Gathman A."/>
            <person name="Goodell B."/>
            <person name="Henrissat B."/>
            <person name="Ihrmark K."/>
            <person name="Kauserud H."/>
            <person name="Kohler A."/>
            <person name="LaButti K."/>
            <person name="Lapidus A."/>
            <person name="Lavin J.L."/>
            <person name="Lee Y.-H."/>
            <person name="Lindquist E."/>
            <person name="Lilly W."/>
            <person name="Lucas S."/>
            <person name="Morin E."/>
            <person name="Murat C."/>
            <person name="Oguiza J.A."/>
            <person name="Park J."/>
            <person name="Pisabarro A.G."/>
            <person name="Riley R."/>
            <person name="Rosling A."/>
            <person name="Salamov A."/>
            <person name="Schmidt O."/>
            <person name="Schmutz J."/>
            <person name="Skrede I."/>
            <person name="Stenlid J."/>
            <person name="Wiebenga A."/>
            <person name="Xie X."/>
            <person name="Kuees U."/>
            <person name="Hibbett D.S."/>
            <person name="Hoffmeister D."/>
            <person name="Hoegberg N."/>
            <person name="Martin F."/>
            <person name="Grigoriev I.V."/>
            <person name="Watkinson S.C."/>
        </authorList>
    </citation>
    <scope>NUCLEOTIDE SEQUENCE [LARGE SCALE GENOMIC DNA]</scope>
    <source>
        <strain evidence="2">strain S7.3</strain>
    </source>
</reference>
<evidence type="ECO:0000313" key="2">
    <source>
        <dbReference type="Proteomes" id="UP000008063"/>
    </source>
</evidence>
<organism evidence="2">
    <name type="scientific">Serpula lacrymans var. lacrymans (strain S7.3)</name>
    <name type="common">Dry rot fungus</name>
    <dbReference type="NCBI Taxonomy" id="936435"/>
    <lineage>
        <taxon>Eukaryota</taxon>
        <taxon>Fungi</taxon>
        <taxon>Dikarya</taxon>
        <taxon>Basidiomycota</taxon>
        <taxon>Agaricomycotina</taxon>
        <taxon>Agaricomycetes</taxon>
        <taxon>Agaricomycetidae</taxon>
        <taxon>Boletales</taxon>
        <taxon>Coniophorineae</taxon>
        <taxon>Serpulaceae</taxon>
        <taxon>Serpula</taxon>
    </lineage>
</organism>
<dbReference type="Proteomes" id="UP000008063">
    <property type="component" value="Unassembled WGS sequence"/>
</dbReference>
<name>F8QCF7_SERL3</name>